<protein>
    <submittedName>
        <fullName evidence="1">PRC-barrel domain containing protein</fullName>
    </submittedName>
</protein>
<gene>
    <name evidence="1" type="ORF">DQ393_14185</name>
</gene>
<dbReference type="EMBL" id="QMKK01000035">
    <property type="protein sequence ID" value="RAX40951.1"/>
    <property type="molecule type" value="Genomic_DNA"/>
</dbReference>
<reference evidence="1 2" key="1">
    <citation type="submission" date="2018-06" db="EMBL/GenBank/DDBJ databases">
        <title>Whole Genome Sequence of an efficient microsymbiont, Rhizobium tropici.</title>
        <authorList>
            <person name="Srinivasan R."/>
            <person name="Singh H.V."/>
            <person name="Srivastava R."/>
            <person name="Kumari B."/>
            <person name="Radhakrishna A."/>
        </authorList>
    </citation>
    <scope>NUCLEOTIDE SEQUENCE [LARGE SCALE GENOMIC DNA]</scope>
    <source>
        <strain evidence="1 2">IGFRI Rhizo-19</strain>
    </source>
</reference>
<sequence length="104" mass="11703">MTEIHLELLLGTQVHDVNDQPIGRLEEIKAEPMEEDFVIVEYHLGALGLLERLSATAIGNAILRPFGFRERSSGYIVPWDKLDVTDPTHLKLRCTVAALDARPR</sequence>
<proteinExistence type="predicted"/>
<evidence type="ECO:0000313" key="2">
    <source>
        <dbReference type="Proteomes" id="UP000251205"/>
    </source>
</evidence>
<dbReference type="RefSeq" id="WP_112342401.1">
    <property type="nucleotide sequence ID" value="NZ_QMKK01000035.1"/>
</dbReference>
<dbReference type="AlphaFoldDB" id="A0A329YAR5"/>
<accession>A0A329YAR5</accession>
<dbReference type="OrthoDB" id="8094717at2"/>
<dbReference type="Proteomes" id="UP000251205">
    <property type="component" value="Unassembled WGS sequence"/>
</dbReference>
<organism evidence="1 2">
    <name type="scientific">Rhizobium tropici</name>
    <dbReference type="NCBI Taxonomy" id="398"/>
    <lineage>
        <taxon>Bacteria</taxon>
        <taxon>Pseudomonadati</taxon>
        <taxon>Pseudomonadota</taxon>
        <taxon>Alphaproteobacteria</taxon>
        <taxon>Hyphomicrobiales</taxon>
        <taxon>Rhizobiaceae</taxon>
        <taxon>Rhizobium/Agrobacterium group</taxon>
        <taxon>Rhizobium</taxon>
    </lineage>
</organism>
<evidence type="ECO:0000313" key="1">
    <source>
        <dbReference type="EMBL" id="RAX40951.1"/>
    </source>
</evidence>
<comment type="caution">
    <text evidence="1">The sequence shown here is derived from an EMBL/GenBank/DDBJ whole genome shotgun (WGS) entry which is preliminary data.</text>
</comment>
<name>A0A329YAR5_RHITR</name>